<comment type="caution">
    <text evidence="2">The sequence shown here is derived from an EMBL/GenBank/DDBJ whole genome shotgun (WGS) entry which is preliminary data.</text>
</comment>
<evidence type="ECO:0000256" key="1">
    <source>
        <dbReference type="SAM" id="MobiDB-lite"/>
    </source>
</evidence>
<name>A0AAN6U6Q1_9PEZI</name>
<dbReference type="EMBL" id="MU853224">
    <property type="protein sequence ID" value="KAK4127440.1"/>
    <property type="molecule type" value="Genomic_DNA"/>
</dbReference>
<feature type="region of interest" description="Disordered" evidence="1">
    <location>
        <begin position="1"/>
        <end position="25"/>
    </location>
</feature>
<gene>
    <name evidence="2" type="ORF">N657DRAFT_211224</name>
</gene>
<reference evidence="2" key="1">
    <citation type="journal article" date="2023" name="Mol. Phylogenet. Evol.">
        <title>Genome-scale phylogeny and comparative genomics of the fungal order Sordariales.</title>
        <authorList>
            <person name="Hensen N."/>
            <person name="Bonometti L."/>
            <person name="Westerberg I."/>
            <person name="Brannstrom I.O."/>
            <person name="Guillou S."/>
            <person name="Cros-Aarteil S."/>
            <person name="Calhoun S."/>
            <person name="Haridas S."/>
            <person name="Kuo A."/>
            <person name="Mondo S."/>
            <person name="Pangilinan J."/>
            <person name="Riley R."/>
            <person name="LaButti K."/>
            <person name="Andreopoulos B."/>
            <person name="Lipzen A."/>
            <person name="Chen C."/>
            <person name="Yan M."/>
            <person name="Daum C."/>
            <person name="Ng V."/>
            <person name="Clum A."/>
            <person name="Steindorff A."/>
            <person name="Ohm R.A."/>
            <person name="Martin F."/>
            <person name="Silar P."/>
            <person name="Natvig D.O."/>
            <person name="Lalanne C."/>
            <person name="Gautier V."/>
            <person name="Ament-Velasquez S.L."/>
            <person name="Kruys A."/>
            <person name="Hutchinson M.I."/>
            <person name="Powell A.J."/>
            <person name="Barry K."/>
            <person name="Miller A.N."/>
            <person name="Grigoriev I.V."/>
            <person name="Debuchy R."/>
            <person name="Gladieux P."/>
            <person name="Hiltunen Thoren M."/>
            <person name="Johannesson H."/>
        </authorList>
    </citation>
    <scope>NUCLEOTIDE SEQUENCE</scope>
    <source>
        <strain evidence="2">CBS 731.68</strain>
    </source>
</reference>
<protein>
    <submittedName>
        <fullName evidence="2">Uncharacterized protein</fullName>
    </submittedName>
</protein>
<dbReference type="RefSeq" id="XP_062651211.1">
    <property type="nucleotide sequence ID" value="XM_062786247.1"/>
</dbReference>
<evidence type="ECO:0000313" key="3">
    <source>
        <dbReference type="Proteomes" id="UP001302602"/>
    </source>
</evidence>
<sequence>MLFESENSPSHTDDAQDYTASGRRGRSDPGCLLGEVGDCISCLAVIQGMSHSPPMERARWMYIRAYWALLWREAVKGARRGIRCGMFPHLVVSLVSGRASSGLVVNTRLLLYRAGAKCLGTRNALVASWRAMALLDSGRAVFETHSKFITSLSLISPAFNMQT</sequence>
<evidence type="ECO:0000313" key="2">
    <source>
        <dbReference type="EMBL" id="KAK4127440.1"/>
    </source>
</evidence>
<dbReference type="GeneID" id="87823013"/>
<keyword evidence="3" id="KW-1185">Reference proteome</keyword>
<feature type="compositionally biased region" description="Polar residues" evidence="1">
    <location>
        <begin position="1"/>
        <end position="10"/>
    </location>
</feature>
<accession>A0AAN6U6Q1</accession>
<reference evidence="2" key="2">
    <citation type="submission" date="2023-05" db="EMBL/GenBank/DDBJ databases">
        <authorList>
            <consortium name="Lawrence Berkeley National Laboratory"/>
            <person name="Steindorff A."/>
            <person name="Hensen N."/>
            <person name="Bonometti L."/>
            <person name="Westerberg I."/>
            <person name="Brannstrom I.O."/>
            <person name="Guillou S."/>
            <person name="Cros-Aarteil S."/>
            <person name="Calhoun S."/>
            <person name="Haridas S."/>
            <person name="Kuo A."/>
            <person name="Mondo S."/>
            <person name="Pangilinan J."/>
            <person name="Riley R."/>
            <person name="Labutti K."/>
            <person name="Andreopoulos B."/>
            <person name="Lipzen A."/>
            <person name="Chen C."/>
            <person name="Yanf M."/>
            <person name="Daum C."/>
            <person name="Ng V."/>
            <person name="Clum A."/>
            <person name="Ohm R."/>
            <person name="Martin F."/>
            <person name="Silar P."/>
            <person name="Natvig D."/>
            <person name="Lalanne C."/>
            <person name="Gautier V."/>
            <person name="Ament-Velasquez S.L."/>
            <person name="Kruys A."/>
            <person name="Hutchinson M.I."/>
            <person name="Powell A.J."/>
            <person name="Barry K."/>
            <person name="Miller A.N."/>
            <person name="Grigoriev I.V."/>
            <person name="Debuchy R."/>
            <person name="Gladieux P."/>
            <person name="Thoren M.H."/>
            <person name="Johannesson H."/>
        </authorList>
    </citation>
    <scope>NUCLEOTIDE SEQUENCE</scope>
    <source>
        <strain evidence="2">CBS 731.68</strain>
    </source>
</reference>
<organism evidence="2 3">
    <name type="scientific">Parathielavia appendiculata</name>
    <dbReference type="NCBI Taxonomy" id="2587402"/>
    <lineage>
        <taxon>Eukaryota</taxon>
        <taxon>Fungi</taxon>
        <taxon>Dikarya</taxon>
        <taxon>Ascomycota</taxon>
        <taxon>Pezizomycotina</taxon>
        <taxon>Sordariomycetes</taxon>
        <taxon>Sordariomycetidae</taxon>
        <taxon>Sordariales</taxon>
        <taxon>Chaetomiaceae</taxon>
        <taxon>Parathielavia</taxon>
    </lineage>
</organism>
<proteinExistence type="predicted"/>
<dbReference type="Proteomes" id="UP001302602">
    <property type="component" value="Unassembled WGS sequence"/>
</dbReference>
<dbReference type="AlphaFoldDB" id="A0AAN6U6Q1"/>